<feature type="transmembrane region" description="Helical" evidence="8">
    <location>
        <begin position="171"/>
        <end position="192"/>
    </location>
</feature>
<name>A0A9E9P3X5_9BURK</name>
<dbReference type="PANTHER" id="PTHR23502:SF132">
    <property type="entry name" value="POLYAMINE TRANSPORTER 2-RELATED"/>
    <property type="match status" value="1"/>
</dbReference>
<evidence type="ECO:0000256" key="1">
    <source>
        <dbReference type="ARBA" id="ARBA00004651"/>
    </source>
</evidence>
<dbReference type="Proteomes" id="UP001156215">
    <property type="component" value="Chromosome"/>
</dbReference>
<dbReference type="GO" id="GO:0042910">
    <property type="term" value="F:xenobiotic transmembrane transporter activity"/>
    <property type="evidence" value="ECO:0007669"/>
    <property type="project" value="InterPro"/>
</dbReference>
<dbReference type="InterPro" id="IPR036259">
    <property type="entry name" value="MFS_trans_sf"/>
</dbReference>
<dbReference type="KEGG" id="ovb:NB640_02310"/>
<evidence type="ECO:0000256" key="6">
    <source>
        <dbReference type="ARBA" id="ARBA00022989"/>
    </source>
</evidence>
<dbReference type="InterPro" id="IPR004812">
    <property type="entry name" value="Efflux_drug-R_Bcr/CmlA"/>
</dbReference>
<dbReference type="SUPFAM" id="SSF103473">
    <property type="entry name" value="MFS general substrate transporter"/>
    <property type="match status" value="1"/>
</dbReference>
<organism evidence="10 11">
    <name type="scientific">Oxalobacter vibrioformis</name>
    <dbReference type="NCBI Taxonomy" id="933080"/>
    <lineage>
        <taxon>Bacteria</taxon>
        <taxon>Pseudomonadati</taxon>
        <taxon>Pseudomonadota</taxon>
        <taxon>Betaproteobacteria</taxon>
        <taxon>Burkholderiales</taxon>
        <taxon>Oxalobacteraceae</taxon>
        <taxon>Oxalobacter</taxon>
    </lineage>
</organism>
<keyword evidence="4" id="KW-1003">Cell membrane</keyword>
<evidence type="ECO:0000259" key="9">
    <source>
        <dbReference type="PROSITE" id="PS50850"/>
    </source>
</evidence>
<keyword evidence="6 8" id="KW-1133">Transmembrane helix</keyword>
<dbReference type="Gene3D" id="1.20.1720.10">
    <property type="entry name" value="Multidrug resistance protein D"/>
    <property type="match status" value="1"/>
</dbReference>
<feature type="domain" description="Major facilitator superfamily (MFS) profile" evidence="9">
    <location>
        <begin position="18"/>
        <end position="394"/>
    </location>
</feature>
<keyword evidence="5 8" id="KW-0812">Transmembrane</keyword>
<evidence type="ECO:0000256" key="8">
    <source>
        <dbReference type="RuleBase" id="RU365088"/>
    </source>
</evidence>
<proteinExistence type="inferred from homology"/>
<evidence type="ECO:0000313" key="11">
    <source>
        <dbReference type="Proteomes" id="UP001156215"/>
    </source>
</evidence>
<dbReference type="GO" id="GO:1990961">
    <property type="term" value="P:xenobiotic detoxification by transmembrane export across the plasma membrane"/>
    <property type="evidence" value="ECO:0007669"/>
    <property type="project" value="InterPro"/>
</dbReference>
<dbReference type="PROSITE" id="PS50850">
    <property type="entry name" value="MFS"/>
    <property type="match status" value="1"/>
</dbReference>
<feature type="transmembrane region" description="Helical" evidence="8">
    <location>
        <begin position="256"/>
        <end position="277"/>
    </location>
</feature>
<dbReference type="RefSeq" id="WP_269309529.1">
    <property type="nucleotide sequence ID" value="NZ_CP098242.1"/>
</dbReference>
<dbReference type="EMBL" id="CP098242">
    <property type="protein sequence ID" value="WAW10513.1"/>
    <property type="molecule type" value="Genomic_DNA"/>
</dbReference>
<gene>
    <name evidence="10" type="ORF">NB640_02310</name>
</gene>
<dbReference type="GO" id="GO:0005886">
    <property type="term" value="C:plasma membrane"/>
    <property type="evidence" value="ECO:0007669"/>
    <property type="project" value="UniProtKB-SubCell"/>
</dbReference>
<comment type="subcellular location">
    <subcellularLocation>
        <location evidence="8">Cell inner membrane</location>
        <topology evidence="8">Multi-pass membrane protein</topology>
    </subcellularLocation>
    <subcellularLocation>
        <location evidence="1">Cell membrane</location>
        <topology evidence="1">Multi-pass membrane protein</topology>
    </subcellularLocation>
</comment>
<feature type="transmembrane region" description="Helical" evidence="8">
    <location>
        <begin position="284"/>
        <end position="306"/>
    </location>
</feature>
<evidence type="ECO:0000256" key="3">
    <source>
        <dbReference type="ARBA" id="ARBA00022448"/>
    </source>
</evidence>
<dbReference type="AlphaFoldDB" id="A0A9E9P3X5"/>
<comment type="similarity">
    <text evidence="2 8">Belongs to the major facilitator superfamily. Bcr/CmlA family.</text>
</comment>
<feature type="transmembrane region" description="Helical" evidence="8">
    <location>
        <begin position="12"/>
        <end position="33"/>
    </location>
</feature>
<feature type="transmembrane region" description="Helical" evidence="8">
    <location>
        <begin position="109"/>
        <end position="130"/>
    </location>
</feature>
<evidence type="ECO:0000256" key="4">
    <source>
        <dbReference type="ARBA" id="ARBA00022475"/>
    </source>
</evidence>
<dbReference type="Pfam" id="PF07690">
    <property type="entry name" value="MFS_1"/>
    <property type="match status" value="1"/>
</dbReference>
<keyword evidence="11" id="KW-1185">Reference proteome</keyword>
<feature type="transmembrane region" description="Helical" evidence="8">
    <location>
        <begin position="84"/>
        <end position="103"/>
    </location>
</feature>
<keyword evidence="7 8" id="KW-0472">Membrane</keyword>
<reference evidence="10" key="1">
    <citation type="journal article" date="2022" name="Front. Microbiol.">
        <title>New perspectives on an old grouping: The genomic and phenotypic variability of Oxalobacter formigenes and the implications for calcium oxalate stone prevention.</title>
        <authorList>
            <person name="Chmiel J.A."/>
            <person name="Carr C."/>
            <person name="Stuivenberg G.A."/>
            <person name="Venema R."/>
            <person name="Chanyi R.M."/>
            <person name="Al K.F."/>
            <person name="Giguere D."/>
            <person name="Say H."/>
            <person name="Akouris P.P."/>
            <person name="Dominguez Romero S.A."/>
            <person name="Kwong A."/>
            <person name="Tai V."/>
            <person name="Koval S.F."/>
            <person name="Razvi H."/>
            <person name="Bjazevic J."/>
            <person name="Burton J.P."/>
        </authorList>
    </citation>
    <scope>NUCLEOTIDE SEQUENCE</scope>
    <source>
        <strain evidence="10">WoOx3</strain>
    </source>
</reference>
<keyword evidence="8" id="KW-0997">Cell inner membrane</keyword>
<evidence type="ECO:0000256" key="7">
    <source>
        <dbReference type="ARBA" id="ARBA00023136"/>
    </source>
</evidence>
<feature type="transmembrane region" description="Helical" evidence="8">
    <location>
        <begin position="142"/>
        <end position="165"/>
    </location>
</feature>
<feature type="transmembrane region" description="Helical" evidence="8">
    <location>
        <begin position="374"/>
        <end position="393"/>
    </location>
</feature>
<accession>A0A9E9P3X5</accession>
<dbReference type="PANTHER" id="PTHR23502">
    <property type="entry name" value="MAJOR FACILITATOR SUPERFAMILY"/>
    <property type="match status" value="1"/>
</dbReference>
<feature type="transmembrane region" description="Helical" evidence="8">
    <location>
        <begin position="312"/>
        <end position="333"/>
    </location>
</feature>
<sequence>MNEQVFHDDVFLFGRKSLIVFLAFLNAFVPLSIDLYLPALPGMAALFSASESAAKLTLSLFMLFFALSMLLWGPLSDKYGRKKILWFGLFLYVTASLACSMAQSMEFLIAGRILQAIGCGAVQSVSMAIVKDIFREGRTMENVLVWIQTMTILCPMLAPILGAFLLQYFSWRGLFVILMAGGLAGLLLSFALKETLEDRLDVSPWRSFGRIGFVLRDKGFRSLLLIFSLTAMPFMAFLSASAFIYENMFGTTSQGYSYFFALNASFSLLGPLFYARLFRRMPRFLFLTISFGVTLCAGLLLCFYGSSGPWYFALLFIPVTFMGSANRPVGAVLMMSQLDSDNGTVVGLMSCSALFFGSISMLICSMGWNNLVIAVGTICACGGGICLALWLNANRNRTYRLPRGES</sequence>
<dbReference type="InterPro" id="IPR020846">
    <property type="entry name" value="MFS_dom"/>
</dbReference>
<dbReference type="NCBIfam" id="TIGR00710">
    <property type="entry name" value="efflux_Bcr_CflA"/>
    <property type="match status" value="1"/>
</dbReference>
<evidence type="ECO:0000256" key="5">
    <source>
        <dbReference type="ARBA" id="ARBA00022692"/>
    </source>
</evidence>
<protein>
    <recommendedName>
        <fullName evidence="8">Bcr/CflA family efflux transporter</fullName>
    </recommendedName>
</protein>
<evidence type="ECO:0000256" key="2">
    <source>
        <dbReference type="ARBA" id="ARBA00006236"/>
    </source>
</evidence>
<evidence type="ECO:0000313" key="10">
    <source>
        <dbReference type="EMBL" id="WAW10513.1"/>
    </source>
</evidence>
<feature type="transmembrane region" description="Helical" evidence="8">
    <location>
        <begin position="223"/>
        <end position="244"/>
    </location>
</feature>
<feature type="transmembrane region" description="Helical" evidence="8">
    <location>
        <begin position="53"/>
        <end position="72"/>
    </location>
</feature>
<keyword evidence="3 8" id="KW-0813">Transport</keyword>
<dbReference type="InterPro" id="IPR011701">
    <property type="entry name" value="MFS"/>
</dbReference>
<feature type="transmembrane region" description="Helical" evidence="8">
    <location>
        <begin position="345"/>
        <end position="368"/>
    </location>
</feature>